<dbReference type="RefSeq" id="WP_311644027.1">
    <property type="nucleotide sequence ID" value="NZ_JAVRFA010000012.1"/>
</dbReference>
<gene>
    <name evidence="2" type="ORF">RM705_13510</name>
</gene>
<dbReference type="GO" id="GO:0016853">
    <property type="term" value="F:isomerase activity"/>
    <property type="evidence" value="ECO:0007669"/>
    <property type="project" value="UniProtKB-KW"/>
</dbReference>
<dbReference type="EMBL" id="JAVRFA010000012">
    <property type="protein sequence ID" value="MDT0395704.1"/>
    <property type="molecule type" value="Genomic_DNA"/>
</dbReference>
<reference evidence="3" key="1">
    <citation type="submission" date="2023-07" db="EMBL/GenBank/DDBJ databases">
        <title>30 novel species of actinomycetes from the DSMZ collection.</title>
        <authorList>
            <person name="Nouioui I."/>
        </authorList>
    </citation>
    <scope>NUCLEOTIDE SEQUENCE [LARGE SCALE GENOMIC DNA]</scope>
    <source>
        <strain evidence="3">DSM 41636</strain>
    </source>
</reference>
<dbReference type="Proteomes" id="UP001183881">
    <property type="component" value="Unassembled WGS sequence"/>
</dbReference>
<keyword evidence="2" id="KW-0413">Isomerase</keyword>
<dbReference type="Gene3D" id="3.20.20.150">
    <property type="entry name" value="Divalent-metal-dependent TIM barrel enzymes"/>
    <property type="match status" value="1"/>
</dbReference>
<sequence length="269" mass="28810">MPAPQMALQLYSVRHLLEANEKRTLAQIAALGLHTVEVYDFVSRAGTLPAALREAGLTARTGHAGFLSPDTSSASGRVVRLEETLHAALALGLETVFDPFVAPDRWVHESDVAATADRLNQAAEAAAAHGLAVGYHNHSQEFVHEIKGVSAFEHFAGLLDPRVKLEIDLYWAAAGGNDPVSLVERLGSRVEALHVKDGAVIDDPFFSGAPFDPADTGQVAPGQGQIPLDASLSAAHHARWAVIEFDYYDGDVLDGIEAAVRYLHTKGIR</sequence>
<proteinExistence type="predicted"/>
<dbReference type="InterPro" id="IPR036237">
    <property type="entry name" value="Xyl_isomerase-like_sf"/>
</dbReference>
<evidence type="ECO:0000313" key="3">
    <source>
        <dbReference type="Proteomes" id="UP001183881"/>
    </source>
</evidence>
<dbReference type="SUPFAM" id="SSF51658">
    <property type="entry name" value="Xylose isomerase-like"/>
    <property type="match status" value="1"/>
</dbReference>
<dbReference type="PANTHER" id="PTHR12110">
    <property type="entry name" value="HYDROXYPYRUVATE ISOMERASE"/>
    <property type="match status" value="1"/>
</dbReference>
<comment type="caution">
    <text evidence="2">The sequence shown here is derived from an EMBL/GenBank/DDBJ whole genome shotgun (WGS) entry which is preliminary data.</text>
</comment>
<accession>A0ABU2PVL1</accession>
<keyword evidence="3" id="KW-1185">Reference proteome</keyword>
<evidence type="ECO:0000313" key="2">
    <source>
        <dbReference type="EMBL" id="MDT0395704.1"/>
    </source>
</evidence>
<feature type="domain" description="Xylose isomerase-like TIM barrel" evidence="1">
    <location>
        <begin position="26"/>
        <end position="263"/>
    </location>
</feature>
<organism evidence="2 3">
    <name type="scientific">Streptomyces edwardsiae</name>
    <dbReference type="NCBI Taxonomy" id="3075527"/>
    <lineage>
        <taxon>Bacteria</taxon>
        <taxon>Bacillati</taxon>
        <taxon>Actinomycetota</taxon>
        <taxon>Actinomycetes</taxon>
        <taxon>Kitasatosporales</taxon>
        <taxon>Streptomycetaceae</taxon>
        <taxon>Streptomyces</taxon>
    </lineage>
</organism>
<dbReference type="InterPro" id="IPR013022">
    <property type="entry name" value="Xyl_isomerase-like_TIM-brl"/>
</dbReference>
<protein>
    <submittedName>
        <fullName evidence="2">Sugar phosphate isomerase/epimerase</fullName>
    </submittedName>
</protein>
<dbReference type="Pfam" id="PF01261">
    <property type="entry name" value="AP_endonuc_2"/>
    <property type="match status" value="1"/>
</dbReference>
<dbReference type="PANTHER" id="PTHR12110:SF41">
    <property type="entry name" value="INOSOSE DEHYDRATASE"/>
    <property type="match status" value="1"/>
</dbReference>
<dbReference type="InterPro" id="IPR050312">
    <property type="entry name" value="IolE/XylAMocC-like"/>
</dbReference>
<evidence type="ECO:0000259" key="1">
    <source>
        <dbReference type="Pfam" id="PF01261"/>
    </source>
</evidence>
<name>A0ABU2PVL1_9ACTN</name>